<feature type="domain" description="Helix-hairpin-helix DNA-binding motif class 1" evidence="2">
    <location>
        <begin position="175"/>
        <end position="194"/>
    </location>
</feature>
<dbReference type="InterPro" id="IPR004509">
    <property type="entry name" value="Competence_ComEA_HhH"/>
</dbReference>
<keyword evidence="1" id="KW-0472">Membrane</keyword>
<keyword evidence="5" id="KW-1185">Reference proteome</keyword>
<organism evidence="4 5">
    <name type="scientific">Enterococcus gallinarum</name>
    <dbReference type="NCBI Taxonomy" id="1353"/>
    <lineage>
        <taxon>Bacteria</taxon>
        <taxon>Bacillati</taxon>
        <taxon>Bacillota</taxon>
        <taxon>Bacilli</taxon>
        <taxon>Lactobacillales</taxon>
        <taxon>Enterococcaceae</taxon>
        <taxon>Enterococcus</taxon>
    </lineage>
</organism>
<dbReference type="SMART" id="SM00278">
    <property type="entry name" value="HhH1"/>
    <property type="match status" value="2"/>
</dbReference>
<dbReference type="Proteomes" id="UP000254807">
    <property type="component" value="Unassembled WGS sequence"/>
</dbReference>
<feature type="transmembrane region" description="Helical" evidence="1">
    <location>
        <begin position="12"/>
        <end position="30"/>
    </location>
</feature>
<feature type="domain" description="Helix-hairpin-helix DNA-binding motif class 1" evidence="2">
    <location>
        <begin position="145"/>
        <end position="164"/>
    </location>
</feature>
<protein>
    <submittedName>
        <fullName evidence="4">ComEA protein</fullName>
    </submittedName>
    <submittedName>
        <fullName evidence="3">Helix-hairpin-helix domain-containing protein</fullName>
    </submittedName>
</protein>
<dbReference type="SUPFAM" id="SSF142984">
    <property type="entry name" value="Nqo1 middle domain-like"/>
    <property type="match status" value="1"/>
</dbReference>
<dbReference type="Gene3D" id="3.10.20.600">
    <property type="match status" value="1"/>
</dbReference>
<dbReference type="Gene3D" id="1.10.150.280">
    <property type="entry name" value="AF1531-like domain"/>
    <property type="match status" value="1"/>
</dbReference>
<dbReference type="AlphaFoldDB" id="A0A376GWP4"/>
<keyword evidence="1" id="KW-1133">Transmembrane helix</keyword>
<dbReference type="PANTHER" id="PTHR21180:SF32">
    <property type="entry name" value="ENDONUCLEASE_EXONUCLEASE_PHOSPHATASE FAMILY DOMAIN-CONTAINING PROTEIN 1"/>
    <property type="match status" value="1"/>
</dbReference>
<dbReference type="GO" id="GO:0015627">
    <property type="term" value="C:type II protein secretion system complex"/>
    <property type="evidence" value="ECO:0007669"/>
    <property type="project" value="TreeGrafter"/>
</dbReference>
<dbReference type="EMBL" id="JARPZN010000021">
    <property type="protein sequence ID" value="MDT2691817.1"/>
    <property type="molecule type" value="Genomic_DNA"/>
</dbReference>
<keyword evidence="1" id="KW-0812">Transmembrane</keyword>
<dbReference type="RefSeq" id="WP_060815119.1">
    <property type="nucleotide sequence ID" value="NZ_JARPZN010000021.1"/>
</dbReference>
<name>A0A376GWP4_ENTGA</name>
<dbReference type="InterPro" id="IPR051675">
    <property type="entry name" value="Endo/Exo/Phosphatase_dom_1"/>
</dbReference>
<dbReference type="GO" id="GO:0003677">
    <property type="term" value="F:DNA binding"/>
    <property type="evidence" value="ECO:0007669"/>
    <property type="project" value="InterPro"/>
</dbReference>
<evidence type="ECO:0000256" key="1">
    <source>
        <dbReference type="SAM" id="Phobius"/>
    </source>
</evidence>
<dbReference type="GO" id="GO:0015628">
    <property type="term" value="P:protein secretion by the type II secretion system"/>
    <property type="evidence" value="ECO:0007669"/>
    <property type="project" value="TreeGrafter"/>
</dbReference>
<dbReference type="InterPro" id="IPR010994">
    <property type="entry name" value="RuvA_2-like"/>
</dbReference>
<dbReference type="Pfam" id="PF12836">
    <property type="entry name" value="HHH_3"/>
    <property type="match status" value="1"/>
</dbReference>
<evidence type="ECO:0000313" key="4">
    <source>
        <dbReference type="EMBL" id="STD82446.1"/>
    </source>
</evidence>
<dbReference type="Pfam" id="PF10531">
    <property type="entry name" value="SLBB"/>
    <property type="match status" value="1"/>
</dbReference>
<proteinExistence type="predicted"/>
<reference evidence="3" key="2">
    <citation type="submission" date="2023-03" db="EMBL/GenBank/DDBJ databases">
        <authorList>
            <person name="Shen W."/>
            <person name="Cai J."/>
        </authorList>
    </citation>
    <scope>NUCLEOTIDE SEQUENCE</scope>
    <source>
        <strain evidence="3">K69-2</strain>
    </source>
</reference>
<dbReference type="Proteomes" id="UP001183682">
    <property type="component" value="Unassembled WGS sequence"/>
</dbReference>
<reference evidence="4 5" key="1">
    <citation type="submission" date="2018-06" db="EMBL/GenBank/DDBJ databases">
        <authorList>
            <consortium name="Pathogen Informatics"/>
            <person name="Doyle S."/>
        </authorList>
    </citation>
    <scope>NUCLEOTIDE SEQUENCE [LARGE SCALE GENOMIC DNA]</scope>
    <source>
        <strain evidence="4 5">NCTC12360</strain>
    </source>
</reference>
<evidence type="ECO:0000313" key="5">
    <source>
        <dbReference type="Proteomes" id="UP000254807"/>
    </source>
</evidence>
<sequence length="198" mass="22033">MDKWVDFGKKYWHLSLSALLVILFLFGLFFTPNEPEWPEAEESSPIFESESRKESLDQIVVDIKGEIRNPGIYTLPSGARLYELIQLAGGVTDEGNEEVMNFAQELSDQQLVIVPHLDDPVVYADNGAEGTLAQNQIDLNTADSSQLQELPGIGAKKAEAIIAYREEKGFFKTVEEVKEVSGIGPKTYEALEGLIKVR</sequence>
<gene>
    <name evidence="4" type="primary">comEA</name>
    <name evidence="4" type="ORF">NCTC12360_00875</name>
    <name evidence="3" type="ORF">P7E30_16710</name>
</gene>
<evidence type="ECO:0000313" key="3">
    <source>
        <dbReference type="EMBL" id="MDT2691817.1"/>
    </source>
</evidence>
<dbReference type="InterPro" id="IPR003583">
    <property type="entry name" value="Hlx-hairpin-Hlx_DNA-bd_motif"/>
</dbReference>
<dbReference type="NCBIfam" id="TIGR00426">
    <property type="entry name" value="competence protein ComEA helix-hairpin-helix repeat region"/>
    <property type="match status" value="1"/>
</dbReference>
<dbReference type="EMBL" id="UFYW01000001">
    <property type="protein sequence ID" value="STD82446.1"/>
    <property type="molecule type" value="Genomic_DNA"/>
</dbReference>
<dbReference type="InterPro" id="IPR019554">
    <property type="entry name" value="Soluble_ligand-bd"/>
</dbReference>
<dbReference type="GO" id="GO:0006281">
    <property type="term" value="P:DNA repair"/>
    <property type="evidence" value="ECO:0007669"/>
    <property type="project" value="InterPro"/>
</dbReference>
<evidence type="ECO:0000259" key="2">
    <source>
        <dbReference type="SMART" id="SM00278"/>
    </source>
</evidence>
<accession>A0A376GWP4</accession>
<dbReference type="OrthoDB" id="9790239at2"/>
<dbReference type="SUPFAM" id="SSF47781">
    <property type="entry name" value="RuvA domain 2-like"/>
    <property type="match status" value="1"/>
</dbReference>
<dbReference type="PANTHER" id="PTHR21180">
    <property type="entry name" value="ENDONUCLEASE/EXONUCLEASE/PHOSPHATASE FAMILY DOMAIN-CONTAINING PROTEIN 1"/>
    <property type="match status" value="1"/>
</dbReference>